<dbReference type="Proteomes" id="UP001499993">
    <property type="component" value="Unassembled WGS sequence"/>
</dbReference>
<dbReference type="EMBL" id="BAABIK010000001">
    <property type="protein sequence ID" value="GAA4926157.1"/>
    <property type="molecule type" value="Genomic_DNA"/>
</dbReference>
<evidence type="ECO:0000313" key="3">
    <source>
        <dbReference type="Proteomes" id="UP001499993"/>
    </source>
</evidence>
<evidence type="ECO:0000256" key="1">
    <source>
        <dbReference type="SAM" id="Phobius"/>
    </source>
</evidence>
<keyword evidence="1" id="KW-0812">Transmembrane</keyword>
<accession>A0ABP9G1V8</accession>
<dbReference type="RefSeq" id="WP_344140216.1">
    <property type="nucleotide sequence ID" value="NZ_BAABIK010000001.1"/>
</dbReference>
<dbReference type="PANTHER" id="PTHR39174:SF1">
    <property type="entry name" value="INNER MEMBRANE PROTEIN"/>
    <property type="match status" value="1"/>
</dbReference>
<keyword evidence="3" id="KW-1185">Reference proteome</keyword>
<protein>
    <recommendedName>
        <fullName evidence="4">Solute:sodium symporter small subunit</fullName>
    </recommendedName>
</protein>
<feature type="transmembrane region" description="Helical" evidence="1">
    <location>
        <begin position="26"/>
        <end position="45"/>
    </location>
</feature>
<dbReference type="PANTHER" id="PTHR39174">
    <property type="entry name" value="INNER MEMBRANE PROTEIN-RELATED"/>
    <property type="match status" value="1"/>
</dbReference>
<keyword evidence="1" id="KW-0472">Membrane</keyword>
<evidence type="ECO:0000313" key="2">
    <source>
        <dbReference type="EMBL" id="GAA4926157.1"/>
    </source>
</evidence>
<name>A0ABP9G1V8_9ACTN</name>
<reference evidence="3" key="1">
    <citation type="journal article" date="2019" name="Int. J. Syst. Evol. Microbiol.">
        <title>The Global Catalogue of Microorganisms (GCM) 10K type strain sequencing project: providing services to taxonomists for standard genome sequencing and annotation.</title>
        <authorList>
            <consortium name="The Broad Institute Genomics Platform"/>
            <consortium name="The Broad Institute Genome Sequencing Center for Infectious Disease"/>
            <person name="Wu L."/>
            <person name="Ma J."/>
        </authorList>
    </citation>
    <scope>NUCLEOTIDE SEQUENCE [LARGE SCALE GENOMIC DNA]</scope>
    <source>
        <strain evidence="3">JCM 18123</strain>
    </source>
</reference>
<dbReference type="Pfam" id="PF06196">
    <property type="entry name" value="DUF997"/>
    <property type="match status" value="1"/>
</dbReference>
<proteinExistence type="predicted"/>
<organism evidence="2 3">
    <name type="scientific">Streptomonospora halophila</name>
    <dbReference type="NCBI Taxonomy" id="427369"/>
    <lineage>
        <taxon>Bacteria</taxon>
        <taxon>Bacillati</taxon>
        <taxon>Actinomycetota</taxon>
        <taxon>Actinomycetes</taxon>
        <taxon>Streptosporangiales</taxon>
        <taxon>Nocardiopsidaceae</taxon>
        <taxon>Streptomonospora</taxon>
    </lineage>
</organism>
<comment type="caution">
    <text evidence="2">The sequence shown here is derived from an EMBL/GenBank/DDBJ whole genome shotgun (WGS) entry which is preliminary data.</text>
</comment>
<evidence type="ECO:0008006" key="4">
    <source>
        <dbReference type="Google" id="ProtNLM"/>
    </source>
</evidence>
<keyword evidence="1" id="KW-1133">Transmembrane helix</keyword>
<feature type="transmembrane region" description="Helical" evidence="1">
    <location>
        <begin position="65"/>
        <end position="85"/>
    </location>
</feature>
<dbReference type="InterPro" id="IPR010398">
    <property type="entry name" value="DUF997"/>
</dbReference>
<sequence>MPQPETRPGDSDFEEDPRYRTAKRELFIALAYWVAFTAAVTATAWLLGGGKAADEISFVLGFPAWFFWSVPVTCLLFSGVAFILVHRFFTDIPLSAGGDAGEPDER</sequence>
<gene>
    <name evidence="2" type="ORF">GCM10023224_01100</name>
</gene>